<feature type="domain" description="Peptidase S49" evidence="9">
    <location>
        <begin position="376"/>
        <end position="527"/>
    </location>
</feature>
<dbReference type="NCBIfam" id="TIGR00705">
    <property type="entry name" value="SppA_67K"/>
    <property type="match status" value="1"/>
</dbReference>
<dbReference type="NCBIfam" id="TIGR00706">
    <property type="entry name" value="SppA_dom"/>
    <property type="match status" value="1"/>
</dbReference>
<dbReference type="InterPro" id="IPR047217">
    <property type="entry name" value="S49_SppA_67K_type_N"/>
</dbReference>
<dbReference type="CDD" id="cd07023">
    <property type="entry name" value="S49_Sppa_N_C"/>
    <property type="match status" value="1"/>
</dbReference>
<gene>
    <name evidence="10" type="primary">sppA</name>
    <name evidence="10" type="ORF">EI427_07535</name>
</gene>
<dbReference type="GO" id="GO:0006465">
    <property type="term" value="P:signal peptide processing"/>
    <property type="evidence" value="ECO:0007669"/>
    <property type="project" value="InterPro"/>
</dbReference>
<feature type="active site" description="Proton donor/acceptor" evidence="7">
    <location>
        <position position="195"/>
    </location>
</feature>
<dbReference type="InterPro" id="IPR002142">
    <property type="entry name" value="Peptidase_S49"/>
</dbReference>
<organism evidence="10 11">
    <name type="scientific">Flammeovirga pectinis</name>
    <dbReference type="NCBI Taxonomy" id="2494373"/>
    <lineage>
        <taxon>Bacteria</taxon>
        <taxon>Pseudomonadati</taxon>
        <taxon>Bacteroidota</taxon>
        <taxon>Cytophagia</taxon>
        <taxon>Cytophagales</taxon>
        <taxon>Flammeovirgaceae</taxon>
        <taxon>Flammeovirga</taxon>
    </lineage>
</organism>
<keyword evidence="8" id="KW-1133">Transmembrane helix</keyword>
<evidence type="ECO:0000256" key="8">
    <source>
        <dbReference type="SAM" id="Phobius"/>
    </source>
</evidence>
<dbReference type="PANTHER" id="PTHR33209:SF1">
    <property type="entry name" value="PEPTIDASE S49 DOMAIN-CONTAINING PROTEIN"/>
    <property type="match status" value="1"/>
</dbReference>
<dbReference type="PIRSF" id="PIRSF001217">
    <property type="entry name" value="Protease_4_SppA"/>
    <property type="match status" value="1"/>
</dbReference>
<evidence type="ECO:0000313" key="11">
    <source>
        <dbReference type="Proteomes" id="UP000267268"/>
    </source>
</evidence>
<name>A0A3S9P1M3_9BACT</name>
<keyword evidence="6 8" id="KW-0472">Membrane</keyword>
<dbReference type="GO" id="GO:0016020">
    <property type="term" value="C:membrane"/>
    <property type="evidence" value="ECO:0007669"/>
    <property type="project" value="UniProtKB-SubCell"/>
</dbReference>
<keyword evidence="5" id="KW-0720">Serine protease</keyword>
<sequence>MKGFLKTIFAVVVGIFLFTGIFFVGGFVFFLGLAASTSSSQPVTIDQHSVLELKLSQNIAEIGETDPFESLNSSYLPSKGSASLHDYLDIINKAAADDNISGIYLKGGYFGGSMPMAVEIRSALKAFKSEGKFIYAYADNISEAGYYIISEADKIYLNPIGDLEFNGLSSEVLYWKDFFKKIGVEPEVFRVGKYKSAVEPFMTNKMSSANKEQISSYLNSLNDIYLQGVSDSRGIAVEELREISNKMKIRSSEDALALKFVDELTYEDEVTTQLASELDLENSNDISFVKYNKYKDVTDPRSRQLGKGKVVVLSAEGEIIYGKAEGGSKAIANVDLVKEINDLADDDDVDAVVLRVNSPGGSALSSDIIWRAVQNLKKKKPVVASMSTYAASGGYYISMGCDKIVAYPNTITGSIGIFGLGFNPSELMTKKLGIKSYAVSTGEFSNFQSMLDDFSDEDFDIIQKSVEKGYKVFTSKAAEGRHMKIDDLLAVAQGRVWTGIQAKKVGLVDELGGYNEAIKIAADLAGLEEGDYKVKYLPGEVDFFQEILKGMDMEVQSRVKQAVLGDYSIKMDKLSNWMQSLQGVQATIPYYEEIEGFERP</sequence>
<evidence type="ECO:0000256" key="5">
    <source>
        <dbReference type="ARBA" id="ARBA00022825"/>
    </source>
</evidence>
<dbReference type="Gene3D" id="6.20.330.10">
    <property type="match status" value="1"/>
</dbReference>
<keyword evidence="4" id="KW-0378">Hydrolase</keyword>
<evidence type="ECO:0000259" key="9">
    <source>
        <dbReference type="Pfam" id="PF01343"/>
    </source>
</evidence>
<feature type="active site" description="Nucleophile" evidence="7">
    <location>
        <position position="392"/>
    </location>
</feature>
<dbReference type="CDD" id="cd07018">
    <property type="entry name" value="S49_SppA_67K_type"/>
    <property type="match status" value="1"/>
</dbReference>
<evidence type="ECO:0000256" key="3">
    <source>
        <dbReference type="ARBA" id="ARBA00022670"/>
    </source>
</evidence>
<proteinExistence type="inferred from homology"/>
<evidence type="ECO:0000256" key="4">
    <source>
        <dbReference type="ARBA" id="ARBA00022801"/>
    </source>
</evidence>
<comment type="similarity">
    <text evidence="2">Belongs to the peptidase S49 family.</text>
</comment>
<dbReference type="InterPro" id="IPR004634">
    <property type="entry name" value="Pept_S49_pIV"/>
</dbReference>
<dbReference type="AlphaFoldDB" id="A0A3S9P1M3"/>
<dbReference type="InterPro" id="IPR047272">
    <property type="entry name" value="S49_SppA_C"/>
</dbReference>
<evidence type="ECO:0000313" key="10">
    <source>
        <dbReference type="EMBL" id="AZQ62097.1"/>
    </source>
</evidence>
<protein>
    <submittedName>
        <fullName evidence="10">Signal peptide peptidase SppA</fullName>
    </submittedName>
</protein>
<dbReference type="InterPro" id="IPR004635">
    <property type="entry name" value="Pept_S49_SppA"/>
</dbReference>
<comment type="subcellular location">
    <subcellularLocation>
        <location evidence="1">Membrane</location>
    </subcellularLocation>
</comment>
<dbReference type="EMBL" id="CP034562">
    <property type="protein sequence ID" value="AZQ62097.1"/>
    <property type="molecule type" value="Genomic_DNA"/>
</dbReference>
<accession>A0A3S9P1M3</accession>
<keyword evidence="11" id="KW-1185">Reference proteome</keyword>
<dbReference type="SUPFAM" id="SSF52096">
    <property type="entry name" value="ClpP/crotonase"/>
    <property type="match status" value="2"/>
</dbReference>
<evidence type="ECO:0000256" key="6">
    <source>
        <dbReference type="ARBA" id="ARBA00023136"/>
    </source>
</evidence>
<feature type="transmembrane region" description="Helical" evidence="8">
    <location>
        <begin position="7"/>
        <end position="35"/>
    </location>
</feature>
<reference evidence="10 11" key="1">
    <citation type="submission" date="2018-12" db="EMBL/GenBank/DDBJ databases">
        <title>Flammeovirga pectinis sp. nov., isolated from the gut of the Korean scallop, Patinopecten yessoensis.</title>
        <authorList>
            <person name="Bae J.-W."/>
            <person name="Jeong Y.-S."/>
            <person name="Kang W."/>
        </authorList>
    </citation>
    <scope>NUCLEOTIDE SEQUENCE [LARGE SCALE GENOMIC DNA]</scope>
    <source>
        <strain evidence="10 11">L12M1</strain>
    </source>
</reference>
<keyword evidence="8" id="KW-0812">Transmembrane</keyword>
<dbReference type="RefSeq" id="WP_126613287.1">
    <property type="nucleotide sequence ID" value="NZ_CP034562.1"/>
</dbReference>
<dbReference type="PANTHER" id="PTHR33209">
    <property type="entry name" value="PROTEASE 4"/>
    <property type="match status" value="1"/>
</dbReference>
<dbReference type="InterPro" id="IPR029045">
    <property type="entry name" value="ClpP/crotonase-like_dom_sf"/>
</dbReference>
<evidence type="ECO:0000256" key="2">
    <source>
        <dbReference type="ARBA" id="ARBA00008683"/>
    </source>
</evidence>
<dbReference type="Gene3D" id="3.90.226.10">
    <property type="entry name" value="2-enoyl-CoA Hydratase, Chain A, domain 1"/>
    <property type="match status" value="3"/>
</dbReference>
<dbReference type="GO" id="GO:0008236">
    <property type="term" value="F:serine-type peptidase activity"/>
    <property type="evidence" value="ECO:0007669"/>
    <property type="project" value="UniProtKB-KW"/>
</dbReference>
<keyword evidence="3" id="KW-0645">Protease</keyword>
<dbReference type="Proteomes" id="UP000267268">
    <property type="component" value="Chromosome 1"/>
</dbReference>
<evidence type="ECO:0000256" key="1">
    <source>
        <dbReference type="ARBA" id="ARBA00004370"/>
    </source>
</evidence>
<evidence type="ECO:0000256" key="7">
    <source>
        <dbReference type="PIRSR" id="PIRSR001217-1"/>
    </source>
</evidence>
<dbReference type="KEGG" id="fll:EI427_07535"/>
<dbReference type="Pfam" id="PF01343">
    <property type="entry name" value="Peptidase_S49"/>
    <property type="match status" value="2"/>
</dbReference>
<dbReference type="OrthoDB" id="9764363at2"/>
<feature type="domain" description="Peptidase S49" evidence="9">
    <location>
        <begin position="127"/>
        <end position="280"/>
    </location>
</feature>